<evidence type="ECO:0000259" key="2">
    <source>
        <dbReference type="Pfam" id="PF00534"/>
    </source>
</evidence>
<reference evidence="5" key="1">
    <citation type="submission" date="2023-07" db="EMBL/GenBank/DDBJ databases">
        <title>Christiangramia sp. SM2212., a novel bacterium of the family Flavobacteriaceae isolated from the sea sediment.</title>
        <authorList>
            <person name="Wang J."/>
            <person name="Zhang X."/>
        </authorList>
    </citation>
    <scope>NUCLEOTIDE SEQUENCE [LARGE SCALE GENOMIC DNA]</scope>
    <source>
        <strain evidence="5">SM2212</strain>
    </source>
</reference>
<dbReference type="InterPro" id="IPR028098">
    <property type="entry name" value="Glyco_trans_4-like_N"/>
</dbReference>
<organism evidence="4 5">
    <name type="scientific">Christiangramia sediminicola</name>
    <dbReference type="NCBI Taxonomy" id="3073267"/>
    <lineage>
        <taxon>Bacteria</taxon>
        <taxon>Pseudomonadati</taxon>
        <taxon>Bacteroidota</taxon>
        <taxon>Flavobacteriia</taxon>
        <taxon>Flavobacteriales</taxon>
        <taxon>Flavobacteriaceae</taxon>
        <taxon>Christiangramia</taxon>
    </lineage>
</organism>
<keyword evidence="1 4" id="KW-0808">Transferase</keyword>
<evidence type="ECO:0000313" key="5">
    <source>
        <dbReference type="Proteomes" id="UP001257234"/>
    </source>
</evidence>
<evidence type="ECO:0000313" key="4">
    <source>
        <dbReference type="EMBL" id="MDR5589337.1"/>
    </source>
</evidence>
<sequence>MKNILCVIESLNSGGGQKQLVELSKSLKEKGHNVSFLIFHPKYFFLEELNKVDIPVKIIQNKNFFYRFINARRFIRSGNFDAIISFLVISNLICEFASLPSKKWKLIVGERSADPKIGTSLKLRLFRFFHFLSDYIVANSQANIDLIKNINPLIKRNKFQVIYNTLDIDHWKPKTETSKKSKSYFTIVVAARHQYLKNFDGLIEAVNRLTEQDKTKLKIKWFGNYNTNPNDGSYEAGIQKIKKYQLEKNFELCPPSKNIKSEMEEADAVGLFSFYEGFPNAICEAMALGKPVIASNVSDLPFFLKNEPNLIVNPGNIEDLNKGLEYLIHLSSEDKVKIGQANRTMAAEKFNKEKIVGEYLNLLKG</sequence>
<dbReference type="RefSeq" id="WP_309560228.1">
    <property type="nucleotide sequence ID" value="NZ_JAVJIU010000001.1"/>
</dbReference>
<dbReference type="Pfam" id="PF13439">
    <property type="entry name" value="Glyco_transf_4"/>
    <property type="match status" value="1"/>
</dbReference>
<dbReference type="GO" id="GO:0016757">
    <property type="term" value="F:glycosyltransferase activity"/>
    <property type="evidence" value="ECO:0007669"/>
    <property type="project" value="UniProtKB-KW"/>
</dbReference>
<dbReference type="Pfam" id="PF00534">
    <property type="entry name" value="Glycos_transf_1"/>
    <property type="match status" value="1"/>
</dbReference>
<evidence type="ECO:0000259" key="3">
    <source>
        <dbReference type="Pfam" id="PF13439"/>
    </source>
</evidence>
<dbReference type="Gene3D" id="3.40.50.2000">
    <property type="entry name" value="Glycogen Phosphorylase B"/>
    <property type="match status" value="2"/>
</dbReference>
<dbReference type="EMBL" id="JAVJIU010000001">
    <property type="protein sequence ID" value="MDR5589337.1"/>
    <property type="molecule type" value="Genomic_DNA"/>
</dbReference>
<feature type="domain" description="Glycosyltransferase subfamily 4-like N-terminal" evidence="3">
    <location>
        <begin position="14"/>
        <end position="169"/>
    </location>
</feature>
<dbReference type="InterPro" id="IPR001296">
    <property type="entry name" value="Glyco_trans_1"/>
</dbReference>
<keyword evidence="4" id="KW-0328">Glycosyltransferase</keyword>
<evidence type="ECO:0000256" key="1">
    <source>
        <dbReference type="ARBA" id="ARBA00022679"/>
    </source>
</evidence>
<gene>
    <name evidence="4" type="ORF">RE431_01715</name>
</gene>
<dbReference type="CDD" id="cd03811">
    <property type="entry name" value="GT4_GT28_WabH-like"/>
    <property type="match status" value="1"/>
</dbReference>
<dbReference type="EC" id="2.4.-.-" evidence="4"/>
<dbReference type="Proteomes" id="UP001257234">
    <property type="component" value="Unassembled WGS sequence"/>
</dbReference>
<feature type="domain" description="Glycosyl transferase family 1" evidence="2">
    <location>
        <begin position="178"/>
        <end position="343"/>
    </location>
</feature>
<dbReference type="PANTHER" id="PTHR46401:SF2">
    <property type="entry name" value="GLYCOSYLTRANSFERASE WBBK-RELATED"/>
    <property type="match status" value="1"/>
</dbReference>
<dbReference type="PANTHER" id="PTHR46401">
    <property type="entry name" value="GLYCOSYLTRANSFERASE WBBK-RELATED"/>
    <property type="match status" value="1"/>
</dbReference>
<protein>
    <submittedName>
        <fullName evidence="4">Glycosyltransferase</fullName>
        <ecNumber evidence="4">2.4.-.-</ecNumber>
    </submittedName>
</protein>
<comment type="caution">
    <text evidence="4">The sequence shown here is derived from an EMBL/GenBank/DDBJ whole genome shotgun (WGS) entry which is preliminary data.</text>
</comment>
<name>A0ABU1EMP1_9FLAO</name>
<dbReference type="SUPFAM" id="SSF53756">
    <property type="entry name" value="UDP-Glycosyltransferase/glycogen phosphorylase"/>
    <property type="match status" value="1"/>
</dbReference>
<proteinExistence type="predicted"/>
<accession>A0ABU1EMP1</accession>
<keyword evidence="5" id="KW-1185">Reference proteome</keyword>